<dbReference type="EMBL" id="JASNGB010000012">
    <property type="protein sequence ID" value="MDL2343109.1"/>
    <property type="molecule type" value="Genomic_DNA"/>
</dbReference>
<sequence length="112" mass="11567">MALSTAAVIFEGDGRPALYLGTLSHAGHPQVFRVPEGVGVRVEVPHPLPEGPRRVFLPAGSGVTFEGDGTGQRLALHAVRAAREVIEALGTYAQARRVFEGSGPGEGGRGAA</sequence>
<proteinExistence type="predicted"/>
<comment type="caution">
    <text evidence="1">The sequence shown here is derived from an EMBL/GenBank/DDBJ whole genome shotgun (WGS) entry which is preliminary data.</text>
</comment>
<organism evidence="1 2">
    <name type="scientific">Deinococcus rhizophilus</name>
    <dbReference type="NCBI Taxonomy" id="3049544"/>
    <lineage>
        <taxon>Bacteria</taxon>
        <taxon>Thermotogati</taxon>
        <taxon>Deinococcota</taxon>
        <taxon>Deinococci</taxon>
        <taxon>Deinococcales</taxon>
        <taxon>Deinococcaceae</taxon>
        <taxon>Deinococcus</taxon>
    </lineage>
</organism>
<reference evidence="1 2" key="1">
    <citation type="submission" date="2023-05" db="EMBL/GenBank/DDBJ databases">
        <authorList>
            <person name="Gao F."/>
        </authorList>
    </citation>
    <scope>NUCLEOTIDE SEQUENCE [LARGE SCALE GENOMIC DNA]</scope>
    <source>
        <strain evidence="1 2">MIMF12</strain>
    </source>
</reference>
<gene>
    <name evidence="1" type="ORF">QOL99_02980</name>
</gene>
<dbReference type="Proteomes" id="UP001302059">
    <property type="component" value="Unassembled WGS sequence"/>
</dbReference>
<dbReference type="RefSeq" id="WP_285521158.1">
    <property type="nucleotide sequence ID" value="NZ_JASNGB010000012.1"/>
</dbReference>
<evidence type="ECO:0000313" key="2">
    <source>
        <dbReference type="Proteomes" id="UP001302059"/>
    </source>
</evidence>
<evidence type="ECO:0000313" key="1">
    <source>
        <dbReference type="EMBL" id="MDL2343109.1"/>
    </source>
</evidence>
<protein>
    <submittedName>
        <fullName evidence="1">Uncharacterized protein</fullName>
    </submittedName>
</protein>
<name>A0ABT7JDH7_9DEIO</name>
<accession>A0ABT7JDH7</accession>
<keyword evidence="2" id="KW-1185">Reference proteome</keyword>